<dbReference type="InterPro" id="IPR008271">
    <property type="entry name" value="Ser/Thr_kinase_AS"/>
</dbReference>
<evidence type="ECO:0000256" key="9">
    <source>
        <dbReference type="ARBA" id="ARBA00048367"/>
    </source>
</evidence>
<dbReference type="FunFam" id="3.30.200.20:FF:000054">
    <property type="entry name" value="Cyclin-dependent kinase 11B"/>
    <property type="match status" value="1"/>
</dbReference>
<sequence>MASRWANDEADKAEDARRKKEKEEKKRQKLAKQQAEQEAAAARAAAEREQASRPAKRRRLSASPEKEGGASGVSGEAKVLRFEAGSWGPCRHINNFETLNHIEEGSYGWVSRAKEIGTSEIVALKKVKMDYVNDGFPITALREIAMLQKARHKNIVDLKEVVVGDSLDEVVLVMEFIEHDLKTLQEDMAEPFLASEVKTLLRQLVSGVDFLHQNHIMHRDLKTSNILLNNRGALKLADFGMARFIPPPNAPLTQLVVTLWYRAPELLLGTTTYSTEVDMWSVGCIFGELLLKEPLLPGKNEVDELAKIFALCGLPDEKSWPGFYRLPNAKSLRLPRDTRGPKPGPVIRTKFPLLTNKGVELLTELLSMNPEGRPTAGDMLNHAYFTESPKPKPPEMFPTFPSKAGQERRRKRSPNAPQRGDAPGMGGAEIDFSGIFAGREEEQKGAGFMLKMG</sequence>
<dbReference type="OrthoDB" id="1732493at2759"/>
<evidence type="ECO:0000256" key="1">
    <source>
        <dbReference type="ARBA" id="ARBA00006485"/>
    </source>
</evidence>
<dbReference type="Proteomes" id="UP000799778">
    <property type="component" value="Unassembled WGS sequence"/>
</dbReference>
<feature type="region of interest" description="Disordered" evidence="10">
    <location>
        <begin position="386"/>
        <end position="438"/>
    </location>
</feature>
<dbReference type="GO" id="GO:0007346">
    <property type="term" value="P:regulation of mitotic cell cycle"/>
    <property type="evidence" value="ECO:0007669"/>
    <property type="project" value="TreeGrafter"/>
</dbReference>
<evidence type="ECO:0000256" key="4">
    <source>
        <dbReference type="ARBA" id="ARBA00022679"/>
    </source>
</evidence>
<dbReference type="GO" id="GO:0005524">
    <property type="term" value="F:ATP binding"/>
    <property type="evidence" value="ECO:0007669"/>
    <property type="project" value="UniProtKB-KW"/>
</dbReference>
<comment type="catalytic activity">
    <reaction evidence="8">
        <text>L-threonyl-[protein] + ATP = O-phospho-L-threonyl-[protein] + ADP + H(+)</text>
        <dbReference type="Rhea" id="RHEA:46608"/>
        <dbReference type="Rhea" id="RHEA-COMP:11060"/>
        <dbReference type="Rhea" id="RHEA-COMP:11605"/>
        <dbReference type="ChEBI" id="CHEBI:15378"/>
        <dbReference type="ChEBI" id="CHEBI:30013"/>
        <dbReference type="ChEBI" id="CHEBI:30616"/>
        <dbReference type="ChEBI" id="CHEBI:61977"/>
        <dbReference type="ChEBI" id="CHEBI:456216"/>
        <dbReference type="EC" id="2.7.11.22"/>
    </reaction>
</comment>
<dbReference type="InterPro" id="IPR000719">
    <property type="entry name" value="Prot_kinase_dom"/>
</dbReference>
<proteinExistence type="inferred from homology"/>
<accession>A0A6A5Y4V6</accession>
<comment type="similarity">
    <text evidence="1">Belongs to the protein kinase superfamily. CMGC Ser/Thr protein kinase family. CDC2/CDKX subfamily.</text>
</comment>
<dbReference type="InterPro" id="IPR011009">
    <property type="entry name" value="Kinase-like_dom_sf"/>
</dbReference>
<evidence type="ECO:0000259" key="11">
    <source>
        <dbReference type="PROSITE" id="PS50011"/>
    </source>
</evidence>
<keyword evidence="5" id="KW-0547">Nucleotide-binding</keyword>
<evidence type="ECO:0000256" key="3">
    <source>
        <dbReference type="ARBA" id="ARBA00022527"/>
    </source>
</evidence>
<evidence type="ECO:0000256" key="5">
    <source>
        <dbReference type="ARBA" id="ARBA00022741"/>
    </source>
</evidence>
<keyword evidence="7" id="KW-0067">ATP-binding</keyword>
<dbReference type="PROSITE" id="PS50011">
    <property type="entry name" value="PROTEIN_KINASE_DOM"/>
    <property type="match status" value="1"/>
</dbReference>
<comment type="catalytic activity">
    <reaction evidence="9">
        <text>L-seryl-[protein] + ATP = O-phospho-L-seryl-[protein] + ADP + H(+)</text>
        <dbReference type="Rhea" id="RHEA:17989"/>
        <dbReference type="Rhea" id="RHEA-COMP:9863"/>
        <dbReference type="Rhea" id="RHEA-COMP:11604"/>
        <dbReference type="ChEBI" id="CHEBI:15378"/>
        <dbReference type="ChEBI" id="CHEBI:29999"/>
        <dbReference type="ChEBI" id="CHEBI:30616"/>
        <dbReference type="ChEBI" id="CHEBI:83421"/>
        <dbReference type="ChEBI" id="CHEBI:456216"/>
        <dbReference type="EC" id="2.7.11.22"/>
    </reaction>
</comment>
<keyword evidence="13" id="KW-1185">Reference proteome</keyword>
<dbReference type="GO" id="GO:0005634">
    <property type="term" value="C:nucleus"/>
    <property type="evidence" value="ECO:0007669"/>
    <property type="project" value="TreeGrafter"/>
</dbReference>
<organism evidence="12 13">
    <name type="scientific">Aaosphaeria arxii CBS 175.79</name>
    <dbReference type="NCBI Taxonomy" id="1450172"/>
    <lineage>
        <taxon>Eukaryota</taxon>
        <taxon>Fungi</taxon>
        <taxon>Dikarya</taxon>
        <taxon>Ascomycota</taxon>
        <taxon>Pezizomycotina</taxon>
        <taxon>Dothideomycetes</taxon>
        <taxon>Pleosporomycetidae</taxon>
        <taxon>Pleosporales</taxon>
        <taxon>Pleosporales incertae sedis</taxon>
        <taxon>Aaosphaeria</taxon>
    </lineage>
</organism>
<dbReference type="GeneID" id="54282327"/>
<dbReference type="InterPro" id="IPR050108">
    <property type="entry name" value="CDK"/>
</dbReference>
<dbReference type="PROSITE" id="PS00108">
    <property type="entry name" value="PROTEIN_KINASE_ST"/>
    <property type="match status" value="1"/>
</dbReference>
<keyword evidence="4" id="KW-0808">Transferase</keyword>
<feature type="compositionally biased region" description="Basic and acidic residues" evidence="10">
    <location>
        <begin position="1"/>
        <end position="26"/>
    </location>
</feature>
<dbReference type="Gene3D" id="3.30.200.20">
    <property type="entry name" value="Phosphorylase Kinase, domain 1"/>
    <property type="match status" value="1"/>
</dbReference>
<evidence type="ECO:0000256" key="8">
    <source>
        <dbReference type="ARBA" id="ARBA00047811"/>
    </source>
</evidence>
<dbReference type="GO" id="GO:0004693">
    <property type="term" value="F:cyclin-dependent protein serine/threonine kinase activity"/>
    <property type="evidence" value="ECO:0007669"/>
    <property type="project" value="UniProtKB-EC"/>
</dbReference>
<dbReference type="EMBL" id="ML978067">
    <property type="protein sequence ID" value="KAF2019554.1"/>
    <property type="molecule type" value="Genomic_DNA"/>
</dbReference>
<evidence type="ECO:0000256" key="6">
    <source>
        <dbReference type="ARBA" id="ARBA00022777"/>
    </source>
</evidence>
<dbReference type="SMART" id="SM00220">
    <property type="entry name" value="S_TKc"/>
    <property type="match status" value="1"/>
</dbReference>
<dbReference type="PANTHER" id="PTHR24056:SF107">
    <property type="entry name" value="CYCLIN-DEPENDENT KINASE 11A-RELATED"/>
    <property type="match status" value="1"/>
</dbReference>
<dbReference type="SUPFAM" id="SSF56112">
    <property type="entry name" value="Protein kinase-like (PK-like)"/>
    <property type="match status" value="1"/>
</dbReference>
<evidence type="ECO:0000313" key="12">
    <source>
        <dbReference type="EMBL" id="KAF2019554.1"/>
    </source>
</evidence>
<dbReference type="AlphaFoldDB" id="A0A6A5Y4V6"/>
<dbReference type="Gene3D" id="1.10.510.10">
    <property type="entry name" value="Transferase(Phosphotransferase) domain 1"/>
    <property type="match status" value="1"/>
</dbReference>
<keyword evidence="3" id="KW-0723">Serine/threonine-protein kinase</keyword>
<feature type="compositionally biased region" description="Low complexity" evidence="10">
    <location>
        <begin position="31"/>
        <end position="44"/>
    </location>
</feature>
<dbReference type="EC" id="2.7.11.22" evidence="2"/>
<evidence type="ECO:0000256" key="2">
    <source>
        <dbReference type="ARBA" id="ARBA00012425"/>
    </source>
</evidence>
<feature type="domain" description="Protein kinase" evidence="11">
    <location>
        <begin position="96"/>
        <end position="385"/>
    </location>
</feature>
<name>A0A6A5Y4V6_9PLEO</name>
<protein>
    <recommendedName>
        <fullName evidence="2">cyclin-dependent kinase</fullName>
        <ecNumber evidence="2">2.7.11.22</ecNumber>
    </recommendedName>
</protein>
<keyword evidence="6 12" id="KW-0418">Kinase</keyword>
<evidence type="ECO:0000256" key="10">
    <source>
        <dbReference type="SAM" id="MobiDB-lite"/>
    </source>
</evidence>
<feature type="region of interest" description="Disordered" evidence="10">
    <location>
        <begin position="1"/>
        <end position="74"/>
    </location>
</feature>
<evidence type="ECO:0000313" key="13">
    <source>
        <dbReference type="Proteomes" id="UP000799778"/>
    </source>
</evidence>
<gene>
    <name evidence="12" type="ORF">BU24DRAFT_386508</name>
</gene>
<reference evidence="12" key="1">
    <citation type="journal article" date="2020" name="Stud. Mycol.">
        <title>101 Dothideomycetes genomes: a test case for predicting lifestyles and emergence of pathogens.</title>
        <authorList>
            <person name="Haridas S."/>
            <person name="Albert R."/>
            <person name="Binder M."/>
            <person name="Bloem J."/>
            <person name="Labutti K."/>
            <person name="Salamov A."/>
            <person name="Andreopoulos B."/>
            <person name="Baker S."/>
            <person name="Barry K."/>
            <person name="Bills G."/>
            <person name="Bluhm B."/>
            <person name="Cannon C."/>
            <person name="Castanera R."/>
            <person name="Culley D."/>
            <person name="Daum C."/>
            <person name="Ezra D."/>
            <person name="Gonzalez J."/>
            <person name="Henrissat B."/>
            <person name="Kuo A."/>
            <person name="Liang C."/>
            <person name="Lipzen A."/>
            <person name="Lutzoni F."/>
            <person name="Magnuson J."/>
            <person name="Mondo S."/>
            <person name="Nolan M."/>
            <person name="Ohm R."/>
            <person name="Pangilinan J."/>
            <person name="Park H.-J."/>
            <person name="Ramirez L."/>
            <person name="Alfaro M."/>
            <person name="Sun H."/>
            <person name="Tritt A."/>
            <person name="Yoshinaga Y."/>
            <person name="Zwiers L.-H."/>
            <person name="Turgeon B."/>
            <person name="Goodwin S."/>
            <person name="Spatafora J."/>
            <person name="Crous P."/>
            <person name="Grigoriev I."/>
        </authorList>
    </citation>
    <scope>NUCLEOTIDE SEQUENCE</scope>
    <source>
        <strain evidence="12">CBS 175.79</strain>
    </source>
</reference>
<dbReference type="PANTHER" id="PTHR24056">
    <property type="entry name" value="CELL DIVISION PROTEIN KINASE"/>
    <property type="match status" value="1"/>
</dbReference>
<dbReference type="RefSeq" id="XP_033387893.1">
    <property type="nucleotide sequence ID" value="XM_033524930.1"/>
</dbReference>
<evidence type="ECO:0000256" key="7">
    <source>
        <dbReference type="ARBA" id="ARBA00022840"/>
    </source>
</evidence>
<dbReference type="FunFam" id="1.10.510.10:FF:000211">
    <property type="entry name" value="Cyclin-dependent kinase G-2"/>
    <property type="match status" value="1"/>
</dbReference>
<dbReference type="Pfam" id="PF00069">
    <property type="entry name" value="Pkinase"/>
    <property type="match status" value="1"/>
</dbReference>